<dbReference type="PANTHER" id="PTHR20854">
    <property type="entry name" value="INOSITOL MONOPHOSPHATASE"/>
    <property type="match status" value="1"/>
</dbReference>
<keyword evidence="2" id="KW-1185">Reference proteome</keyword>
<dbReference type="EMBL" id="BAAATR010000001">
    <property type="protein sequence ID" value="GAA2227123.1"/>
    <property type="molecule type" value="Genomic_DNA"/>
</dbReference>
<comment type="caution">
    <text evidence="1">The sequence shown here is derived from an EMBL/GenBank/DDBJ whole genome shotgun (WGS) entry which is preliminary data.</text>
</comment>
<dbReference type="InterPro" id="IPR000760">
    <property type="entry name" value="Inositol_monophosphatase-like"/>
</dbReference>
<organism evidence="1 2">
    <name type="scientific">Kitasatospora cystarginea</name>
    <dbReference type="NCBI Taxonomy" id="58350"/>
    <lineage>
        <taxon>Bacteria</taxon>
        <taxon>Bacillati</taxon>
        <taxon>Actinomycetota</taxon>
        <taxon>Actinomycetes</taxon>
        <taxon>Kitasatosporales</taxon>
        <taxon>Streptomycetaceae</taxon>
        <taxon>Kitasatospora</taxon>
    </lineage>
</organism>
<proteinExistence type="predicted"/>
<name>A0ABN3DCF7_9ACTN</name>
<dbReference type="Pfam" id="PF00459">
    <property type="entry name" value="Inositol_P"/>
    <property type="match status" value="1"/>
</dbReference>
<reference evidence="1 2" key="1">
    <citation type="journal article" date="2019" name="Int. J. Syst. Evol. Microbiol.">
        <title>The Global Catalogue of Microorganisms (GCM) 10K type strain sequencing project: providing services to taxonomists for standard genome sequencing and annotation.</title>
        <authorList>
            <consortium name="The Broad Institute Genomics Platform"/>
            <consortium name="The Broad Institute Genome Sequencing Center for Infectious Disease"/>
            <person name="Wu L."/>
            <person name="Ma J."/>
        </authorList>
    </citation>
    <scope>NUCLEOTIDE SEQUENCE [LARGE SCALE GENOMIC DNA]</scope>
    <source>
        <strain evidence="1 2">JCM 7356</strain>
    </source>
</reference>
<dbReference type="Gene3D" id="3.30.540.10">
    <property type="entry name" value="Fructose-1,6-Bisphosphatase, subunit A, domain 1"/>
    <property type="match status" value="1"/>
</dbReference>
<dbReference type="SUPFAM" id="SSF56655">
    <property type="entry name" value="Carbohydrate phosphatase"/>
    <property type="match status" value="1"/>
</dbReference>
<dbReference type="Gene3D" id="3.40.190.80">
    <property type="match status" value="1"/>
</dbReference>
<sequence>MDEITALLPAATEAVVAVGAHLVERHRPEPAAAANLAGAMAVFNELDTPASDLLRERLTGLRPQAGWLADELATSIPVNGEWWSCDATDGAIQYLCGLSQWAVTATLIRDGEPVLAVVHSPVQGFTYTAALGGGTRLNGRTVRPQVRELSAAVATTSQPPTVAEDPVALRRAGESLSALLPRVLAVRNLGPTSLQISQVASGHLGLFWQYGADPVNLLPGALIAREAGARVTTTGGTPWTPAADGFLAAAPSLHSDAVAVLGQVS</sequence>
<protein>
    <submittedName>
        <fullName evidence="1">Inositol monophosphatase family protein</fullName>
    </submittedName>
</protein>
<dbReference type="PRINTS" id="PR00377">
    <property type="entry name" value="IMPHPHTASES"/>
</dbReference>
<dbReference type="PANTHER" id="PTHR20854:SF4">
    <property type="entry name" value="INOSITOL-1-MONOPHOSPHATASE-RELATED"/>
    <property type="match status" value="1"/>
</dbReference>
<evidence type="ECO:0000313" key="1">
    <source>
        <dbReference type="EMBL" id="GAA2227123.1"/>
    </source>
</evidence>
<accession>A0ABN3DCF7</accession>
<dbReference type="RefSeq" id="WP_344634308.1">
    <property type="nucleotide sequence ID" value="NZ_BAAATR010000001.1"/>
</dbReference>
<evidence type="ECO:0000313" key="2">
    <source>
        <dbReference type="Proteomes" id="UP001500305"/>
    </source>
</evidence>
<dbReference type="Proteomes" id="UP001500305">
    <property type="component" value="Unassembled WGS sequence"/>
</dbReference>
<gene>
    <name evidence="1" type="ORF">GCM10010430_03090</name>
</gene>